<dbReference type="SUPFAM" id="SSF50621">
    <property type="entry name" value="Alanine racemase C-terminal domain-like"/>
    <property type="match status" value="1"/>
</dbReference>
<evidence type="ECO:0000256" key="6">
    <source>
        <dbReference type="ARBA" id="ARBA00012426"/>
    </source>
</evidence>
<dbReference type="PANTHER" id="PTHR43295">
    <property type="entry name" value="ARGININE DECARBOXYLASE"/>
    <property type="match status" value="1"/>
</dbReference>
<sequence length="479" mass="51944">MVEQIVECGFGLEVGSKPELLIAMAKLGSRAGRLLICNGYKDSAYVNNVLLAQRLGIHAVLVLEQMEELEEVISCSNRLGVRPILGLRAKMSTKHNGHWGNTSGDNSKFGLTVNEIVAVVHQLRQEGMLDCLQLLHFHIGSQISSILTIKEVMREGSHTYCELARMGAPMGFIDVGGGLGIDYDGTRSQSSASANYSMQNYANDVVAALMDACLLKGVAEPVIISESGRALASHSSVLVFDVLSASHYPYHSVTLNIDNLAKDAAACLMIDEECLVQVYSSMEVGNAQEAYNDAKQLREEAGSLFKLGCLSLEQRAQAEALYDCVSQQMLTFAPQLSDELRLSLAATYHVNLSVFRSAPDSWAIDQIFPIMPLHRLTEKPTTLATLADLTCDSDGKIDRFVGASGDISSVLPVHDLYEGEPYYLGLFLGGVYQEVLGSAHNLFGSTHVVHVRATGDGRFLIEHVLPGQSVGQVLCSTHH</sequence>
<evidence type="ECO:0000256" key="10">
    <source>
        <dbReference type="ARBA" id="ARBA00022898"/>
    </source>
</evidence>
<dbReference type="Gene3D" id="3.20.20.10">
    <property type="entry name" value="Alanine racemase"/>
    <property type="match status" value="1"/>
</dbReference>
<reference evidence="18" key="1">
    <citation type="submission" date="2024-03" db="EMBL/GenBank/DDBJ databases">
        <authorList>
            <consortium name="ELIXIR-Norway"/>
            <consortium name="Elixir Norway"/>
        </authorList>
    </citation>
    <scope>NUCLEOTIDE SEQUENCE</scope>
</reference>
<protein>
    <recommendedName>
        <fullName evidence="6 15">Arginine decarboxylase</fullName>
        <ecNumber evidence="6 15">4.1.1.19</ecNumber>
    </recommendedName>
</protein>
<comment type="cofactor">
    <cofactor evidence="1 15">
        <name>pyridoxal 5'-phosphate</name>
        <dbReference type="ChEBI" id="CHEBI:597326"/>
    </cofactor>
</comment>
<evidence type="ECO:0000256" key="15">
    <source>
        <dbReference type="RuleBase" id="RU003740"/>
    </source>
</evidence>
<dbReference type="InterPro" id="IPR040634">
    <property type="entry name" value="Arg_decarb_HB"/>
</dbReference>
<evidence type="ECO:0000256" key="14">
    <source>
        <dbReference type="ARBA" id="ARBA00049309"/>
    </source>
</evidence>
<dbReference type="SUPFAM" id="SSF51419">
    <property type="entry name" value="PLP-binding barrel"/>
    <property type="match status" value="1"/>
</dbReference>
<evidence type="ECO:0000256" key="1">
    <source>
        <dbReference type="ARBA" id="ARBA00001933"/>
    </source>
</evidence>
<evidence type="ECO:0000256" key="3">
    <source>
        <dbReference type="ARBA" id="ARBA00002257"/>
    </source>
</evidence>
<gene>
    <name evidence="18" type="ORF">CSSPJE1EN2_LOCUS10917</name>
</gene>
<dbReference type="Proteomes" id="UP001497522">
    <property type="component" value="Chromosome 17"/>
</dbReference>
<evidence type="ECO:0000256" key="4">
    <source>
        <dbReference type="ARBA" id="ARBA00004773"/>
    </source>
</evidence>
<dbReference type="Pfam" id="PF02784">
    <property type="entry name" value="Orn_Arg_deC_N"/>
    <property type="match status" value="1"/>
</dbReference>
<comment type="pathway">
    <text evidence="4 15">Amine and polyamine biosynthesis; agmatine biosynthesis; agmatine from L-arginine: step 1/1.</text>
</comment>
<evidence type="ECO:0000259" key="17">
    <source>
        <dbReference type="Pfam" id="PF17810"/>
    </source>
</evidence>
<evidence type="ECO:0000256" key="2">
    <source>
        <dbReference type="ARBA" id="ARBA00001946"/>
    </source>
</evidence>
<dbReference type="InterPro" id="IPR002985">
    <property type="entry name" value="Arg_decrbxlase"/>
</dbReference>
<evidence type="ECO:0000256" key="13">
    <source>
        <dbReference type="ARBA" id="ARBA00023239"/>
    </source>
</evidence>
<evidence type="ECO:0000256" key="9">
    <source>
        <dbReference type="ARBA" id="ARBA00022842"/>
    </source>
</evidence>
<dbReference type="InterPro" id="IPR022644">
    <property type="entry name" value="De-COase2_N"/>
</dbReference>
<evidence type="ECO:0000313" key="19">
    <source>
        <dbReference type="Proteomes" id="UP001497522"/>
    </source>
</evidence>
<evidence type="ECO:0000259" key="16">
    <source>
        <dbReference type="Pfam" id="PF02784"/>
    </source>
</evidence>
<feature type="domain" description="Arginine decarboxylase helical bundle" evidence="17">
    <location>
        <begin position="275"/>
        <end position="337"/>
    </location>
</feature>
<evidence type="ECO:0000256" key="7">
    <source>
        <dbReference type="ARBA" id="ARBA00022723"/>
    </source>
</evidence>
<feature type="domain" description="Orn/DAP/Arg decarboxylase 2 N-terminal" evidence="16">
    <location>
        <begin position="2"/>
        <end position="232"/>
    </location>
</feature>
<evidence type="ECO:0000256" key="11">
    <source>
        <dbReference type="ARBA" id="ARBA00023066"/>
    </source>
</evidence>
<dbReference type="PRINTS" id="PR01179">
    <property type="entry name" value="ODADCRBXLASE"/>
</dbReference>
<dbReference type="PANTHER" id="PTHR43295:SF9">
    <property type="entry name" value="BIOSYNTHETIC ARGININE DECARBOXYLASE"/>
    <property type="match status" value="1"/>
</dbReference>
<proteinExistence type="inferred from homology"/>
<dbReference type="InterPro" id="IPR009006">
    <property type="entry name" value="Ala_racemase/Decarboxylase_C"/>
</dbReference>
<comment type="catalytic activity">
    <reaction evidence="14 15">
        <text>L-arginine + H(+) = agmatine + CO2</text>
        <dbReference type="Rhea" id="RHEA:17641"/>
        <dbReference type="ChEBI" id="CHEBI:15378"/>
        <dbReference type="ChEBI" id="CHEBI:16526"/>
        <dbReference type="ChEBI" id="CHEBI:32682"/>
        <dbReference type="ChEBI" id="CHEBI:58145"/>
        <dbReference type="EC" id="4.1.1.19"/>
    </reaction>
</comment>
<keyword evidence="10 15" id="KW-0663">Pyridoxal phosphate</keyword>
<keyword evidence="19" id="KW-1185">Reference proteome</keyword>
<dbReference type="Gene3D" id="2.40.37.10">
    <property type="entry name" value="Lyase, Ornithine Decarboxylase, Chain A, domain 1"/>
    <property type="match status" value="1"/>
</dbReference>
<dbReference type="EMBL" id="OZ023718">
    <property type="protein sequence ID" value="CAK9867922.1"/>
    <property type="molecule type" value="Genomic_DNA"/>
</dbReference>
<keyword evidence="11 15" id="KW-0745">Spermidine biosynthesis</keyword>
<evidence type="ECO:0000256" key="5">
    <source>
        <dbReference type="ARBA" id="ARBA00008357"/>
    </source>
</evidence>
<name>A0ABP1AZA7_9BRYO</name>
<keyword evidence="8 15" id="KW-0210">Decarboxylase</keyword>
<evidence type="ECO:0000313" key="18">
    <source>
        <dbReference type="EMBL" id="CAK9867922.1"/>
    </source>
</evidence>
<keyword evidence="9 15" id="KW-0460">Magnesium</keyword>
<comment type="function">
    <text evidence="3">Catalyzes the biosynthesis of agmatine from arginine.</text>
</comment>
<comment type="cofactor">
    <cofactor evidence="2 15">
        <name>Mg(2+)</name>
        <dbReference type="ChEBI" id="CHEBI:18420"/>
    </cofactor>
</comment>
<dbReference type="CDD" id="cd06830">
    <property type="entry name" value="PLPDE_III_ADC"/>
    <property type="match status" value="1"/>
</dbReference>
<keyword evidence="7" id="KW-0479">Metal-binding</keyword>
<evidence type="ECO:0000256" key="8">
    <source>
        <dbReference type="ARBA" id="ARBA00022793"/>
    </source>
</evidence>
<comment type="similarity">
    <text evidence="5 15">Belongs to the Orn/Lys/Arg decarboxylase class-II family. SpeA subfamily.</text>
</comment>
<dbReference type="Gene3D" id="1.20.58.930">
    <property type="match status" value="1"/>
</dbReference>
<accession>A0ABP1AZA7</accession>
<evidence type="ECO:0000256" key="12">
    <source>
        <dbReference type="ARBA" id="ARBA00023115"/>
    </source>
</evidence>
<keyword evidence="12" id="KW-0620">Polyamine biosynthesis</keyword>
<dbReference type="InterPro" id="IPR029066">
    <property type="entry name" value="PLP-binding_barrel"/>
</dbReference>
<dbReference type="Pfam" id="PF17810">
    <property type="entry name" value="Arg_decarb_HB"/>
    <property type="match status" value="1"/>
</dbReference>
<dbReference type="InterPro" id="IPR000183">
    <property type="entry name" value="Orn/DAP/Arg_de-COase"/>
</dbReference>
<keyword evidence="13 15" id="KW-0456">Lyase</keyword>
<dbReference type="EC" id="4.1.1.19" evidence="6 15"/>
<dbReference type="PRINTS" id="PR01180">
    <property type="entry name" value="ARGDCRBXLASE"/>
</dbReference>
<feature type="non-terminal residue" evidence="18">
    <location>
        <position position="1"/>
    </location>
</feature>
<organism evidence="18 19">
    <name type="scientific">Sphagnum jensenii</name>
    <dbReference type="NCBI Taxonomy" id="128206"/>
    <lineage>
        <taxon>Eukaryota</taxon>
        <taxon>Viridiplantae</taxon>
        <taxon>Streptophyta</taxon>
        <taxon>Embryophyta</taxon>
        <taxon>Bryophyta</taxon>
        <taxon>Sphagnophytina</taxon>
        <taxon>Sphagnopsida</taxon>
        <taxon>Sphagnales</taxon>
        <taxon>Sphagnaceae</taxon>
        <taxon>Sphagnum</taxon>
    </lineage>
</organism>
<dbReference type="NCBIfam" id="NF003763">
    <property type="entry name" value="PRK05354.1"/>
    <property type="match status" value="1"/>
</dbReference>